<dbReference type="RefSeq" id="WP_015902634.1">
    <property type="nucleotide sequence ID" value="NC_012115.1"/>
</dbReference>
<evidence type="ECO:0000256" key="9">
    <source>
        <dbReference type="SAM" id="Phobius"/>
    </source>
</evidence>
<evidence type="ECO:0000256" key="8">
    <source>
        <dbReference type="RuleBase" id="RU003983"/>
    </source>
</evidence>
<keyword evidence="3 8" id="KW-0378">Hydrolase</keyword>
<keyword evidence="2 7" id="KW-0479">Metal-binding</keyword>
<keyword evidence="5 8" id="KW-0482">Metalloprotease</keyword>
<feature type="transmembrane region" description="Helical" evidence="9">
    <location>
        <begin position="163"/>
        <end position="182"/>
    </location>
</feature>
<evidence type="ECO:0000259" key="10">
    <source>
        <dbReference type="Pfam" id="PF01435"/>
    </source>
</evidence>
<dbReference type="FunFam" id="3.30.2010.10:FF:000010">
    <property type="entry name" value="M48 family peptidase"/>
    <property type="match status" value="1"/>
</dbReference>
<dbReference type="Gene3D" id="3.30.2010.10">
    <property type="entry name" value="Metalloproteases ('zincins'), catalytic domain"/>
    <property type="match status" value="1"/>
</dbReference>
<dbReference type="Proteomes" id="UP000000448">
    <property type="component" value="Chromosome"/>
</dbReference>
<keyword evidence="9" id="KW-0472">Membrane</keyword>
<dbReference type="OrthoDB" id="9781930at2"/>
<keyword evidence="13" id="KW-1185">Reference proteome</keyword>
<dbReference type="GO" id="GO:0071586">
    <property type="term" value="P:CAAX-box protein processing"/>
    <property type="evidence" value="ECO:0007669"/>
    <property type="project" value="InterPro"/>
</dbReference>
<feature type="transmembrane region" description="Helical" evidence="9">
    <location>
        <begin position="95"/>
        <end position="113"/>
    </location>
</feature>
<dbReference type="STRING" id="598659.NAMH_0723"/>
<evidence type="ECO:0000256" key="4">
    <source>
        <dbReference type="ARBA" id="ARBA00022833"/>
    </source>
</evidence>
<keyword evidence="1 8" id="KW-0645">Protease</keyword>
<dbReference type="GO" id="GO:0046872">
    <property type="term" value="F:metal ion binding"/>
    <property type="evidence" value="ECO:0007669"/>
    <property type="project" value="UniProtKB-KW"/>
</dbReference>
<name>B9L919_NAUPA</name>
<dbReference type="KEGG" id="nam:NAMH_0723"/>
<feature type="transmembrane region" description="Helical" evidence="9">
    <location>
        <begin position="58"/>
        <end position="83"/>
    </location>
</feature>
<dbReference type="CDD" id="cd07343">
    <property type="entry name" value="M48A_Zmpste24p_like"/>
    <property type="match status" value="1"/>
</dbReference>
<feature type="domain" description="CAAX prenyl protease 1 N-terminal" evidence="11">
    <location>
        <begin position="38"/>
        <end position="191"/>
    </location>
</feature>
<evidence type="ECO:0000256" key="2">
    <source>
        <dbReference type="ARBA" id="ARBA00022723"/>
    </source>
</evidence>
<evidence type="ECO:0000256" key="5">
    <source>
        <dbReference type="ARBA" id="ARBA00023049"/>
    </source>
</evidence>
<dbReference type="InterPro" id="IPR027057">
    <property type="entry name" value="CAXX_Prtase_1"/>
</dbReference>
<dbReference type="eggNOG" id="COG0501">
    <property type="taxonomic scope" value="Bacteria"/>
</dbReference>
<dbReference type="InterPro" id="IPR032456">
    <property type="entry name" value="Peptidase_M48_N"/>
</dbReference>
<dbReference type="Pfam" id="PF01435">
    <property type="entry name" value="Peptidase_M48"/>
    <property type="match status" value="1"/>
</dbReference>
<evidence type="ECO:0000256" key="3">
    <source>
        <dbReference type="ARBA" id="ARBA00022801"/>
    </source>
</evidence>
<feature type="domain" description="Peptidase M48" evidence="10">
    <location>
        <begin position="194"/>
        <end position="396"/>
    </location>
</feature>
<evidence type="ECO:0000256" key="7">
    <source>
        <dbReference type="PIRSR" id="PIRSR627057-2"/>
    </source>
</evidence>
<dbReference type="HOGENOM" id="CLU_025947_1_0_7"/>
<organism evidence="12 13">
    <name type="scientific">Nautilia profundicola (strain ATCC BAA-1463 / DSM 18972 / AmH)</name>
    <dbReference type="NCBI Taxonomy" id="598659"/>
    <lineage>
        <taxon>Bacteria</taxon>
        <taxon>Pseudomonadati</taxon>
        <taxon>Campylobacterota</taxon>
        <taxon>Epsilonproteobacteria</taxon>
        <taxon>Nautiliales</taxon>
        <taxon>Nautiliaceae</taxon>
        <taxon>Nautilia</taxon>
    </lineage>
</organism>
<proteinExistence type="inferred from homology"/>
<dbReference type="EMBL" id="CP001279">
    <property type="protein sequence ID" value="ACM93582.1"/>
    <property type="molecule type" value="Genomic_DNA"/>
</dbReference>
<feature type="binding site" evidence="7">
    <location>
        <position position="339"/>
    </location>
    <ligand>
        <name>Zn(2+)</name>
        <dbReference type="ChEBI" id="CHEBI:29105"/>
        <note>catalytic</note>
    </ligand>
</feature>
<feature type="transmembrane region" description="Helical" evidence="9">
    <location>
        <begin position="308"/>
        <end position="327"/>
    </location>
</feature>
<reference evidence="12 13" key="1">
    <citation type="journal article" date="2009" name="PLoS Genet.">
        <title>Adaptations to submarine hydrothermal environments exemplified by the genome of Nautilia profundicola.</title>
        <authorList>
            <person name="Campbell B.J."/>
            <person name="Smith J.L."/>
            <person name="Hanson T.E."/>
            <person name="Klotz M.G."/>
            <person name="Stein L.Y."/>
            <person name="Lee C.K."/>
            <person name="Wu D."/>
            <person name="Robinson J.M."/>
            <person name="Khouri H.M."/>
            <person name="Eisen J.A."/>
            <person name="Cary S.C."/>
        </authorList>
    </citation>
    <scope>NUCLEOTIDE SEQUENCE [LARGE SCALE GENOMIC DNA]</scope>
    <source>
        <strain evidence="13">ATCC BAA-1463 / DSM 18972 / AmH</strain>
    </source>
</reference>
<dbReference type="InterPro" id="IPR001915">
    <property type="entry name" value="Peptidase_M48"/>
</dbReference>
<comment type="cofactor">
    <cofactor evidence="7 8">
        <name>Zn(2+)</name>
        <dbReference type="ChEBI" id="CHEBI:29105"/>
    </cofactor>
    <text evidence="7 8">Binds 1 zinc ion per subunit.</text>
</comment>
<feature type="active site" evidence="6">
    <location>
        <position position="265"/>
    </location>
</feature>
<keyword evidence="9" id="KW-1133">Transmembrane helix</keyword>
<evidence type="ECO:0000256" key="6">
    <source>
        <dbReference type="PIRSR" id="PIRSR627057-1"/>
    </source>
</evidence>
<feature type="transmembrane region" description="Helical" evidence="9">
    <location>
        <begin position="278"/>
        <end position="296"/>
    </location>
</feature>
<evidence type="ECO:0000259" key="11">
    <source>
        <dbReference type="Pfam" id="PF16491"/>
    </source>
</evidence>
<feature type="transmembrane region" description="Helical" evidence="9">
    <location>
        <begin position="139"/>
        <end position="157"/>
    </location>
</feature>
<protein>
    <submittedName>
        <fullName evidence="12">Ste24 endopeptidase</fullName>
    </submittedName>
</protein>
<comment type="similarity">
    <text evidence="8">Belongs to the peptidase M48 family.</text>
</comment>
<evidence type="ECO:0000256" key="1">
    <source>
        <dbReference type="ARBA" id="ARBA00022670"/>
    </source>
</evidence>
<keyword evidence="9" id="KW-0812">Transmembrane</keyword>
<sequence length="397" mass="45704">MVNLLIGIFGIYVFIKIVLEIKEVLYIKNVFGLGAVLMDIETYKDAAIYSIYKHTLNIFNALISLFLVVFWLSGGLFIINFLLYKSNSLLSELEILLAFFAINYILTLPINIWEKHIDKRFGFNVAPWSMFLVDEVKKIFLFIIFGGAFFAGLIYFIENFKNWWLYGFVFTFGVVIMINLLYPFFAQMFNKFTPLEDEGLKDAIEEMMAKVGFKSSGIYVMDASKRDTRLNAYFAGFGNTKRVVLFDTLLKKLTKDEILAVLGHELGHFKHKDIFKNIAVVGVMLFVLFAIFGNLPDTLFKELMVPKIGANIIILALLFSEVIFFVLQPFVNLISRHNEFAADEMGSELVSKKDLASALKKLVSENKHFPRVSKLYSFIYYSHPPILERLEKLENEK</sequence>
<feature type="binding site" evidence="7">
    <location>
        <position position="268"/>
    </location>
    <ligand>
        <name>Zn(2+)</name>
        <dbReference type="ChEBI" id="CHEBI:29105"/>
        <note>catalytic</note>
    </ligand>
</feature>
<feature type="binding site" evidence="7">
    <location>
        <position position="264"/>
    </location>
    <ligand>
        <name>Zn(2+)</name>
        <dbReference type="ChEBI" id="CHEBI:29105"/>
        <note>catalytic</note>
    </ligand>
</feature>
<evidence type="ECO:0000313" key="13">
    <source>
        <dbReference type="Proteomes" id="UP000000448"/>
    </source>
</evidence>
<gene>
    <name evidence="12" type="ordered locus">NAMH_0723</name>
</gene>
<dbReference type="PANTHER" id="PTHR10120">
    <property type="entry name" value="CAAX PRENYL PROTEASE 1"/>
    <property type="match status" value="1"/>
</dbReference>
<evidence type="ECO:0000313" key="12">
    <source>
        <dbReference type="EMBL" id="ACM93582.1"/>
    </source>
</evidence>
<dbReference type="GO" id="GO:0004222">
    <property type="term" value="F:metalloendopeptidase activity"/>
    <property type="evidence" value="ECO:0007669"/>
    <property type="project" value="InterPro"/>
</dbReference>
<accession>B9L919</accession>
<dbReference type="AlphaFoldDB" id="B9L919"/>
<feature type="active site" description="Proton donor" evidence="6">
    <location>
        <position position="343"/>
    </location>
</feature>
<keyword evidence="4 7" id="KW-0862">Zinc</keyword>
<dbReference type="Pfam" id="PF16491">
    <property type="entry name" value="Peptidase_M48_N"/>
    <property type="match status" value="1"/>
</dbReference>